<evidence type="ECO:0000256" key="1">
    <source>
        <dbReference type="ARBA" id="ARBA00022741"/>
    </source>
</evidence>
<dbReference type="GO" id="GO:0043138">
    <property type="term" value="F:3'-5' DNA helicase activity"/>
    <property type="evidence" value="ECO:0007669"/>
    <property type="project" value="TreeGrafter"/>
</dbReference>
<dbReference type="PROSITE" id="PS51198">
    <property type="entry name" value="UVRD_HELICASE_ATP_BIND"/>
    <property type="match status" value="1"/>
</dbReference>
<gene>
    <name evidence="6" type="ORF">S01H1_80344</name>
</gene>
<dbReference type="GO" id="GO:0016787">
    <property type="term" value="F:hydrolase activity"/>
    <property type="evidence" value="ECO:0007669"/>
    <property type="project" value="UniProtKB-KW"/>
</dbReference>
<dbReference type="GO" id="GO:0003677">
    <property type="term" value="F:DNA binding"/>
    <property type="evidence" value="ECO:0007669"/>
    <property type="project" value="InterPro"/>
</dbReference>
<evidence type="ECO:0000256" key="4">
    <source>
        <dbReference type="ARBA" id="ARBA00022840"/>
    </source>
</evidence>
<dbReference type="InterPro" id="IPR000212">
    <property type="entry name" value="DNA_helicase_UvrD/REP"/>
</dbReference>
<accession>X0YIP1</accession>
<name>X0YIP1_9ZZZZ</name>
<dbReference type="InterPro" id="IPR027417">
    <property type="entry name" value="P-loop_NTPase"/>
</dbReference>
<organism evidence="6">
    <name type="scientific">marine sediment metagenome</name>
    <dbReference type="NCBI Taxonomy" id="412755"/>
    <lineage>
        <taxon>unclassified sequences</taxon>
        <taxon>metagenomes</taxon>
        <taxon>ecological metagenomes</taxon>
    </lineage>
</organism>
<dbReference type="InterPro" id="IPR014016">
    <property type="entry name" value="UvrD-like_ATP-bd"/>
</dbReference>
<dbReference type="GO" id="GO:0000725">
    <property type="term" value="P:recombinational repair"/>
    <property type="evidence" value="ECO:0007669"/>
    <property type="project" value="TreeGrafter"/>
</dbReference>
<keyword evidence="4" id="KW-0067">ATP-binding</keyword>
<dbReference type="PANTHER" id="PTHR11070">
    <property type="entry name" value="UVRD / RECB / PCRA DNA HELICASE FAMILY MEMBER"/>
    <property type="match status" value="1"/>
</dbReference>
<reference evidence="6" key="1">
    <citation type="journal article" date="2014" name="Front. Microbiol.">
        <title>High frequency of phylogenetically diverse reductive dehalogenase-homologous genes in deep subseafloor sedimentary metagenomes.</title>
        <authorList>
            <person name="Kawai M."/>
            <person name="Futagami T."/>
            <person name="Toyoda A."/>
            <person name="Takaki Y."/>
            <person name="Nishi S."/>
            <person name="Hori S."/>
            <person name="Arai W."/>
            <person name="Tsubouchi T."/>
            <person name="Morono Y."/>
            <person name="Uchiyama I."/>
            <person name="Ito T."/>
            <person name="Fujiyama A."/>
            <person name="Inagaki F."/>
            <person name="Takami H."/>
        </authorList>
    </citation>
    <scope>NUCLEOTIDE SEQUENCE</scope>
    <source>
        <strain evidence="6">Expedition CK06-06</strain>
    </source>
</reference>
<protein>
    <recommendedName>
        <fullName evidence="5">UvrD-like helicase ATP-binding domain-containing protein</fullName>
    </recommendedName>
</protein>
<comment type="caution">
    <text evidence="6">The sequence shown here is derived from an EMBL/GenBank/DDBJ whole genome shotgun (WGS) entry which is preliminary data.</text>
</comment>
<evidence type="ECO:0000256" key="2">
    <source>
        <dbReference type="ARBA" id="ARBA00022801"/>
    </source>
</evidence>
<feature type="non-terminal residue" evidence="6">
    <location>
        <position position="152"/>
    </location>
</feature>
<evidence type="ECO:0000313" key="6">
    <source>
        <dbReference type="EMBL" id="GAG47007.1"/>
    </source>
</evidence>
<dbReference type="Gene3D" id="3.40.50.300">
    <property type="entry name" value="P-loop containing nucleotide triphosphate hydrolases"/>
    <property type="match status" value="1"/>
</dbReference>
<keyword evidence="3" id="KW-0347">Helicase</keyword>
<evidence type="ECO:0000256" key="3">
    <source>
        <dbReference type="ARBA" id="ARBA00022806"/>
    </source>
</evidence>
<dbReference type="SUPFAM" id="SSF52540">
    <property type="entry name" value="P-loop containing nucleoside triphosphate hydrolases"/>
    <property type="match status" value="1"/>
</dbReference>
<keyword evidence="2" id="KW-0378">Hydrolase</keyword>
<dbReference type="AlphaFoldDB" id="X0YIP1"/>
<dbReference type="PANTHER" id="PTHR11070:SF2">
    <property type="entry name" value="ATP-DEPENDENT DNA HELICASE SRS2"/>
    <property type="match status" value="1"/>
</dbReference>
<dbReference type="GO" id="GO:0005829">
    <property type="term" value="C:cytosol"/>
    <property type="evidence" value="ECO:0007669"/>
    <property type="project" value="TreeGrafter"/>
</dbReference>
<dbReference type="Pfam" id="PF00580">
    <property type="entry name" value="UvrD-helicase"/>
    <property type="match status" value="1"/>
</dbReference>
<dbReference type="GO" id="GO:0005524">
    <property type="term" value="F:ATP binding"/>
    <property type="evidence" value="ECO:0007669"/>
    <property type="project" value="UniProtKB-KW"/>
</dbReference>
<proteinExistence type="predicted"/>
<evidence type="ECO:0000259" key="5">
    <source>
        <dbReference type="PROSITE" id="PS51198"/>
    </source>
</evidence>
<dbReference type="CDD" id="cd17932">
    <property type="entry name" value="DEXQc_UvrD"/>
    <property type="match status" value="1"/>
</dbReference>
<keyword evidence="1" id="KW-0547">Nucleotide-binding</keyword>
<sequence length="152" mass="17321">MDSLLLKNLNQQQKQAVIHDKGPLLIVAGAGTGKTTVITNRIAYLIEQKKAKPEEILAVTFTDKAAGEMEERVDRMLPYGYIDLWISTFHSFCERVLRNHALDIGLSTDFKLVDPITAWMLISQSLEKFDLNYYRPLGNQTKFIHALINHFS</sequence>
<dbReference type="EMBL" id="BARS01054248">
    <property type="protein sequence ID" value="GAG47007.1"/>
    <property type="molecule type" value="Genomic_DNA"/>
</dbReference>
<feature type="domain" description="UvrD-like helicase ATP-binding" evidence="5">
    <location>
        <begin position="7"/>
        <end position="152"/>
    </location>
</feature>